<dbReference type="InterPro" id="IPR001227">
    <property type="entry name" value="Ac_transferase_dom_sf"/>
</dbReference>
<organism evidence="3 4">
    <name type="scientific">Leptospira ognonensis</name>
    <dbReference type="NCBI Taxonomy" id="2484945"/>
    <lineage>
        <taxon>Bacteria</taxon>
        <taxon>Pseudomonadati</taxon>
        <taxon>Spirochaetota</taxon>
        <taxon>Spirochaetia</taxon>
        <taxon>Leptospirales</taxon>
        <taxon>Leptospiraceae</taxon>
        <taxon>Leptospira</taxon>
    </lineage>
</organism>
<dbReference type="Proteomes" id="UP000297693">
    <property type="component" value="Unassembled WGS sequence"/>
</dbReference>
<proteinExistence type="predicted"/>
<dbReference type="AlphaFoldDB" id="A0A4V3JQL8"/>
<dbReference type="OrthoDB" id="335682at2"/>
<dbReference type="PANTHER" id="PTHR10982">
    <property type="entry name" value="MALONYL COA-ACYL CARRIER PROTEIN TRANSACYLASE"/>
    <property type="match status" value="1"/>
</dbReference>
<gene>
    <name evidence="3" type="ORF">EHQ58_17050</name>
</gene>
<feature type="domain" description="Starter acyltransferase (SAT)" evidence="2">
    <location>
        <begin position="19"/>
        <end position="271"/>
    </location>
</feature>
<dbReference type="RefSeq" id="WP_135625165.1">
    <property type="nucleotide sequence ID" value="NZ_RQGD01000046.1"/>
</dbReference>
<dbReference type="EMBL" id="RQGD01000046">
    <property type="protein sequence ID" value="TGL56335.1"/>
    <property type="molecule type" value="Genomic_DNA"/>
</dbReference>
<accession>A0A4V3JQL8</accession>
<dbReference type="InterPro" id="IPR032088">
    <property type="entry name" value="SAT"/>
</dbReference>
<protein>
    <submittedName>
        <fullName evidence="3">ACP S-malonyltransferase</fullName>
    </submittedName>
</protein>
<evidence type="ECO:0000313" key="3">
    <source>
        <dbReference type="EMBL" id="TGL56335.1"/>
    </source>
</evidence>
<keyword evidence="1 3" id="KW-0808">Transferase</keyword>
<dbReference type="Pfam" id="PF16073">
    <property type="entry name" value="SAT"/>
    <property type="match status" value="1"/>
</dbReference>
<evidence type="ECO:0000313" key="4">
    <source>
        <dbReference type="Proteomes" id="UP000297693"/>
    </source>
</evidence>
<name>A0A4V3JQL8_9LEPT</name>
<keyword evidence="4" id="KW-1185">Reference proteome</keyword>
<dbReference type="InterPro" id="IPR016035">
    <property type="entry name" value="Acyl_Trfase/lysoPLipase"/>
</dbReference>
<dbReference type="SUPFAM" id="SSF52151">
    <property type="entry name" value="FabD/lysophospholipase-like"/>
    <property type="match status" value="1"/>
</dbReference>
<comment type="caution">
    <text evidence="3">The sequence shown here is derived from an EMBL/GenBank/DDBJ whole genome shotgun (WGS) entry which is preliminary data.</text>
</comment>
<dbReference type="GO" id="GO:0016740">
    <property type="term" value="F:transferase activity"/>
    <property type="evidence" value="ECO:0007669"/>
    <property type="project" value="UniProtKB-KW"/>
</dbReference>
<dbReference type="PANTHER" id="PTHR10982:SF21">
    <property type="entry name" value="FATTY ACID SYNTHASE SUBUNIT BETA"/>
    <property type="match status" value="1"/>
</dbReference>
<reference evidence="3" key="1">
    <citation type="journal article" date="2019" name="PLoS Negl. Trop. Dis.">
        <title>Revisiting the worldwide diversity of Leptospira species in the environment.</title>
        <authorList>
            <person name="Vincent A.T."/>
            <person name="Schiettekatte O."/>
            <person name="Bourhy P."/>
            <person name="Veyrier F.J."/>
            <person name="Picardeau M."/>
        </authorList>
    </citation>
    <scope>NUCLEOTIDE SEQUENCE [LARGE SCALE GENOMIC DNA]</scope>
    <source>
        <strain evidence="3">201702476</strain>
    </source>
</reference>
<dbReference type="InterPro" id="IPR050830">
    <property type="entry name" value="Fungal_FAS"/>
</dbReference>
<sequence>MTTAKLLSSFHAQSQKFFLQFGGQGSPYLKELSKLYQEPVLKEFFEITFKTTDEILARESKSPFLNEGLNFKSWVENPDSAPSEDYLARAPISVPGIFMTQIANYVLVSKQGNPTAELLKATGGISGHSQGVIAGALVGLGKEGDDFLKAYSDFLKFVFYLGYNGQKVYPDFSIPADVAQANEANGDKNPSPMVAIIGYSKDELEARVKETNESLGLKGKDTIYISLYNTPDSMILSALPSSLVKFRTKWKAEMDEKKFKFVFLKTTAPFHCPFMDESLPMFEGGDASVVPFPYSGSDLKVPVYSIFDGHNLQKEGNLRNILFKMVLIEPLYWDLAIAPIFNDPSIHAILDFGPSVVSQRLTGGHLKAKNIEKLSLCASNAKELKVVLEV</sequence>
<dbReference type="Gene3D" id="3.40.366.10">
    <property type="entry name" value="Malonyl-Coenzyme A Acyl Carrier Protein, domain 2"/>
    <property type="match status" value="2"/>
</dbReference>
<evidence type="ECO:0000259" key="2">
    <source>
        <dbReference type="Pfam" id="PF16073"/>
    </source>
</evidence>
<evidence type="ECO:0000256" key="1">
    <source>
        <dbReference type="ARBA" id="ARBA00022679"/>
    </source>
</evidence>